<dbReference type="WBParaSite" id="HCON_00093430-00001">
    <property type="protein sequence ID" value="HCON_00093430-00001"/>
    <property type="gene ID" value="HCON_00093430"/>
</dbReference>
<dbReference type="InterPro" id="IPR035126">
    <property type="entry name" value="SCVP"/>
</dbReference>
<dbReference type="OrthoDB" id="8936519at2759"/>
<reference evidence="3" key="1">
    <citation type="submission" date="2020-12" db="UniProtKB">
        <authorList>
            <consortium name="WormBaseParasite"/>
        </authorList>
    </citation>
    <scope>IDENTIFICATION</scope>
    <source>
        <strain evidence="3">MHco3</strain>
    </source>
</reference>
<organism evidence="2 3">
    <name type="scientific">Haemonchus contortus</name>
    <name type="common">Barber pole worm</name>
    <dbReference type="NCBI Taxonomy" id="6289"/>
    <lineage>
        <taxon>Eukaryota</taxon>
        <taxon>Metazoa</taxon>
        <taxon>Ecdysozoa</taxon>
        <taxon>Nematoda</taxon>
        <taxon>Chromadorea</taxon>
        <taxon>Rhabditida</taxon>
        <taxon>Rhabditina</taxon>
        <taxon>Rhabditomorpha</taxon>
        <taxon>Strongyloidea</taxon>
        <taxon>Trichostrongylidae</taxon>
        <taxon>Haemonchus</taxon>
    </lineage>
</organism>
<keyword evidence="1" id="KW-0732">Signal</keyword>
<feature type="chain" id="PRO_5029903838" evidence="1">
    <location>
        <begin position="17"/>
        <end position="253"/>
    </location>
</feature>
<sequence length="253" mass="26781">MDYLLFAFALIGTTLACQPVPKPSAGVSHGHDTADVTIVTNQVYESSKVNEYMGYFPKTKIQEYSAPLGVFSNLGNTDSNGYFAFTFTLTQCNCDQVRTWVNQIVASSNYYTSGNVVCNPGGPVIIEAPPAPPATTTTAAPANPNKNFVILGGQNGQNGGQVGQVRQLAPYGQVAQVAPVGQVSPVVIPQYVSAPAPIVVGQQPVIAEPPVIAQQPVIAAQPVIAQQPVLAQQPVIAQRQVVAEQQTVYEEPY</sequence>
<keyword evidence="2" id="KW-1185">Reference proteome</keyword>
<evidence type="ECO:0000313" key="2">
    <source>
        <dbReference type="Proteomes" id="UP000025227"/>
    </source>
</evidence>
<dbReference type="OMA" id="CHCDEVX"/>
<protein>
    <submittedName>
        <fullName evidence="3">Translation initiation factor IF-2</fullName>
    </submittedName>
</protein>
<dbReference type="Proteomes" id="UP000025227">
    <property type="component" value="Unplaced"/>
</dbReference>
<accession>A0A7I5E9W5</accession>
<dbReference type="Pfam" id="PF17619">
    <property type="entry name" value="SCVP"/>
    <property type="match status" value="1"/>
</dbReference>
<feature type="signal peptide" evidence="1">
    <location>
        <begin position="1"/>
        <end position="16"/>
    </location>
</feature>
<dbReference type="AlphaFoldDB" id="A0A7I5E9W5"/>
<evidence type="ECO:0000313" key="3">
    <source>
        <dbReference type="WBParaSite" id="HCON_00093430-00001"/>
    </source>
</evidence>
<name>A0A7I5E9W5_HAECO</name>
<proteinExistence type="predicted"/>
<evidence type="ECO:0000256" key="1">
    <source>
        <dbReference type="SAM" id="SignalP"/>
    </source>
</evidence>